<name>A0A968GB72_9SPIO</name>
<proteinExistence type="predicted"/>
<dbReference type="RefSeq" id="WP_167700739.1">
    <property type="nucleotide sequence ID" value="NZ_CP118174.1"/>
</dbReference>
<protein>
    <submittedName>
        <fullName evidence="1">Uncharacterized protein</fullName>
    </submittedName>
</protein>
<dbReference type="AlphaFoldDB" id="A0A968GB72"/>
<evidence type="ECO:0000313" key="2">
    <source>
        <dbReference type="Proteomes" id="UP000711995"/>
    </source>
</evidence>
<dbReference type="Proteomes" id="UP000711995">
    <property type="component" value="Unassembled WGS sequence"/>
</dbReference>
<reference evidence="1 2" key="1">
    <citation type="submission" date="2020-03" db="EMBL/GenBank/DDBJ databases">
        <title>Spirochaetal bacteria isolated from arthropods constitute a novel genus Entomospira genus novum within the order Spirochaetales.</title>
        <authorList>
            <person name="Grana-Miraglia L."/>
            <person name="Sikutova S."/>
            <person name="Fingerle V."/>
            <person name="Sing A."/>
            <person name="Castillo-Ramirez S."/>
            <person name="Margos G."/>
            <person name="Rudolf I."/>
        </authorList>
    </citation>
    <scope>NUCLEOTIDE SEQUENCE [LARGE SCALE GENOMIC DNA]</scope>
    <source>
        <strain evidence="1 2">BR193</strain>
    </source>
</reference>
<gene>
    <name evidence="1" type="ORF">HCT14_06600</name>
</gene>
<evidence type="ECO:0000313" key="1">
    <source>
        <dbReference type="EMBL" id="NIZ41170.1"/>
    </source>
</evidence>
<sequence length="88" mass="10424">MLIDSSSDWEVQCFEDIFDAVYATIQKRREVDGSFVIEDLERQLEDLYLLDGHDWLGRGRVADLDMEASIAAMQQYLYEWRQTNNQKE</sequence>
<organism evidence="1 2">
    <name type="scientific">Entomospira entomophila</name>
    <dbReference type="NCBI Taxonomy" id="2719988"/>
    <lineage>
        <taxon>Bacteria</taxon>
        <taxon>Pseudomonadati</taxon>
        <taxon>Spirochaetota</taxon>
        <taxon>Spirochaetia</taxon>
        <taxon>Spirochaetales</taxon>
        <taxon>Spirochaetaceae</taxon>
        <taxon>Entomospira</taxon>
    </lineage>
</organism>
<accession>A0A968GB72</accession>
<keyword evidence="2" id="KW-1185">Reference proteome</keyword>
<comment type="caution">
    <text evidence="1">The sequence shown here is derived from an EMBL/GenBank/DDBJ whole genome shotgun (WGS) entry which is preliminary data.</text>
</comment>
<dbReference type="EMBL" id="JAATLJ010000001">
    <property type="protein sequence ID" value="NIZ41170.1"/>
    <property type="molecule type" value="Genomic_DNA"/>
</dbReference>